<keyword evidence="1" id="KW-0472">Membrane</keyword>
<accession>A0A3N4M2P9</accession>
<proteinExistence type="predicted"/>
<dbReference type="PANTHER" id="PTHR36587:SF2">
    <property type="entry name" value="EXPRESSION SITE-ASSOCIATED GENE 3 (ESAG3)-LIKE PROTEIN"/>
    <property type="match status" value="1"/>
</dbReference>
<dbReference type="EMBL" id="ML121541">
    <property type="protein sequence ID" value="RPB24575.1"/>
    <property type="molecule type" value="Genomic_DNA"/>
</dbReference>
<dbReference type="InParanoid" id="A0A3N4M2P9"/>
<dbReference type="CDD" id="cd22997">
    <property type="entry name" value="GT_LH"/>
    <property type="match status" value="1"/>
</dbReference>
<name>A0A3N4M2P9_9PEZI</name>
<reference evidence="2 3" key="1">
    <citation type="journal article" date="2018" name="Nat. Ecol. Evol.">
        <title>Pezizomycetes genomes reveal the molecular basis of ectomycorrhizal truffle lifestyle.</title>
        <authorList>
            <person name="Murat C."/>
            <person name="Payen T."/>
            <person name="Noel B."/>
            <person name="Kuo A."/>
            <person name="Morin E."/>
            <person name="Chen J."/>
            <person name="Kohler A."/>
            <person name="Krizsan K."/>
            <person name="Balestrini R."/>
            <person name="Da Silva C."/>
            <person name="Montanini B."/>
            <person name="Hainaut M."/>
            <person name="Levati E."/>
            <person name="Barry K.W."/>
            <person name="Belfiori B."/>
            <person name="Cichocki N."/>
            <person name="Clum A."/>
            <person name="Dockter R.B."/>
            <person name="Fauchery L."/>
            <person name="Guy J."/>
            <person name="Iotti M."/>
            <person name="Le Tacon F."/>
            <person name="Lindquist E.A."/>
            <person name="Lipzen A."/>
            <person name="Malagnac F."/>
            <person name="Mello A."/>
            <person name="Molinier V."/>
            <person name="Miyauchi S."/>
            <person name="Poulain J."/>
            <person name="Riccioni C."/>
            <person name="Rubini A."/>
            <person name="Sitrit Y."/>
            <person name="Splivallo R."/>
            <person name="Traeger S."/>
            <person name="Wang M."/>
            <person name="Zifcakova L."/>
            <person name="Wipf D."/>
            <person name="Zambonelli A."/>
            <person name="Paolocci F."/>
            <person name="Nowrousian M."/>
            <person name="Ottonello S."/>
            <person name="Baldrian P."/>
            <person name="Spatafora J.W."/>
            <person name="Henrissat B."/>
            <person name="Nagy L.G."/>
            <person name="Aury J.M."/>
            <person name="Wincker P."/>
            <person name="Grigoriev I.V."/>
            <person name="Bonfante P."/>
            <person name="Martin F.M."/>
        </authorList>
    </citation>
    <scope>NUCLEOTIDE SEQUENCE [LARGE SCALE GENOMIC DNA]</scope>
    <source>
        <strain evidence="2 3">ATCC MYA-4762</strain>
    </source>
</reference>
<feature type="transmembrane region" description="Helical" evidence="1">
    <location>
        <begin position="12"/>
        <end position="32"/>
    </location>
</feature>
<keyword evidence="3" id="KW-1185">Reference proteome</keyword>
<keyword evidence="1" id="KW-1133">Transmembrane helix</keyword>
<evidence type="ECO:0000313" key="2">
    <source>
        <dbReference type="EMBL" id="RPB24575.1"/>
    </source>
</evidence>
<evidence type="ECO:0000256" key="1">
    <source>
        <dbReference type="SAM" id="Phobius"/>
    </source>
</evidence>
<dbReference type="PANTHER" id="PTHR36587">
    <property type="entry name" value="EXPRESSION SITE-ASSOCIATED GENE 3 (ESAG3)-LIKE PROTEIN"/>
    <property type="match status" value="1"/>
</dbReference>
<organism evidence="2 3">
    <name type="scientific">Terfezia boudieri ATCC MYA-4762</name>
    <dbReference type="NCBI Taxonomy" id="1051890"/>
    <lineage>
        <taxon>Eukaryota</taxon>
        <taxon>Fungi</taxon>
        <taxon>Dikarya</taxon>
        <taxon>Ascomycota</taxon>
        <taxon>Pezizomycotina</taxon>
        <taxon>Pezizomycetes</taxon>
        <taxon>Pezizales</taxon>
        <taxon>Pezizaceae</taxon>
        <taxon>Terfezia</taxon>
    </lineage>
</organism>
<dbReference type="STRING" id="1051890.A0A3N4M2P9"/>
<dbReference type="AlphaFoldDB" id="A0A3N4M2P9"/>
<evidence type="ECO:0000313" key="3">
    <source>
        <dbReference type="Proteomes" id="UP000267821"/>
    </source>
</evidence>
<keyword evidence="1" id="KW-0812">Transmembrane</keyword>
<dbReference type="Proteomes" id="UP000267821">
    <property type="component" value="Unassembled WGS sequence"/>
</dbReference>
<protein>
    <submittedName>
        <fullName evidence="2">Uncharacterized protein</fullName>
    </submittedName>
</protein>
<dbReference type="OrthoDB" id="422736at2759"/>
<gene>
    <name evidence="2" type="ORF">L211DRAFT_177146</name>
</gene>
<sequence length="303" mass="34264">MVGHVTLVHHPLVSLVSLVSLVVLMRLMLFLLSNVPTVWIATTTFGLVYTWEPESPSDMPTPVPIPPTRQPKLHFLLPAHNSNRDLCGCLHTHLINGFEPLIVNFSHDAGGDRENKYYKLTGVHNFLQNAMENDLQPGDVIAIVDGFDLWSQLSATVLMERFLASGNRIVLGLDKQCSQIMTNFAFSVNELDYLTDVGDLTRRGIRPWTGTTVGGPFEIPRVPLVRYTILDTVPIFLHFPGVAKRVMNSWHQRMWWNVNENRSQMLNDFVMDKGIKVVESGARLNFRELCGQYMANFAFSGER</sequence>